<feature type="transmembrane region" description="Helical" evidence="1">
    <location>
        <begin position="15"/>
        <end position="36"/>
    </location>
</feature>
<reference evidence="2 3" key="1">
    <citation type="submission" date="2018-02" db="EMBL/GenBank/DDBJ databases">
        <title>Complete genome sequencing of Faecalibacterium prausnitzii strains isolated from the human gut.</title>
        <authorList>
            <person name="Fitzgerald B.C."/>
            <person name="Shkoporov A.N."/>
            <person name="Ross P.R."/>
            <person name="Hill C."/>
        </authorList>
    </citation>
    <scope>NUCLEOTIDE SEQUENCE [LARGE SCALE GENOMIC DNA]</scope>
    <source>
        <strain evidence="2 3">APC922/41-1</strain>
    </source>
</reference>
<sequence>MHTEKKSHRSRMDPIVALVLIFAVLKVTGLISWSWLWVFSPIWITLLFFAAIFFSILVGGRIVKGKW</sequence>
<evidence type="ECO:0000313" key="2">
    <source>
        <dbReference type="EMBL" id="RAW61979.1"/>
    </source>
</evidence>
<dbReference type="AlphaFoldDB" id="A0A329UL79"/>
<evidence type="ECO:0000313" key="3">
    <source>
        <dbReference type="Proteomes" id="UP000250429"/>
    </source>
</evidence>
<protein>
    <recommendedName>
        <fullName evidence="4">Transmembrane Fragile-X-F protein</fullName>
    </recommendedName>
</protein>
<accession>A0A329UL79</accession>
<organism evidence="2 3">
    <name type="scientific">Faecalibacterium hattorii</name>
    <dbReference type="NCBI Taxonomy" id="2935520"/>
    <lineage>
        <taxon>Bacteria</taxon>
        <taxon>Bacillati</taxon>
        <taxon>Bacillota</taxon>
        <taxon>Clostridia</taxon>
        <taxon>Eubacteriales</taxon>
        <taxon>Oscillospiraceae</taxon>
        <taxon>Faecalibacterium</taxon>
    </lineage>
</organism>
<keyword evidence="1" id="KW-1133">Transmembrane helix</keyword>
<gene>
    <name evidence="2" type="ORF">C4N23_07090</name>
</gene>
<evidence type="ECO:0008006" key="4">
    <source>
        <dbReference type="Google" id="ProtNLM"/>
    </source>
</evidence>
<keyword evidence="1" id="KW-0812">Transmembrane</keyword>
<feature type="transmembrane region" description="Helical" evidence="1">
    <location>
        <begin position="42"/>
        <end position="63"/>
    </location>
</feature>
<comment type="caution">
    <text evidence="2">The sequence shown here is derived from an EMBL/GenBank/DDBJ whole genome shotgun (WGS) entry which is preliminary data.</text>
</comment>
<proteinExistence type="predicted"/>
<keyword evidence="1" id="KW-0472">Membrane</keyword>
<dbReference type="Proteomes" id="UP000250429">
    <property type="component" value="Unassembled WGS sequence"/>
</dbReference>
<keyword evidence="3" id="KW-1185">Reference proteome</keyword>
<name>A0A329UL79_9FIRM</name>
<dbReference type="EMBL" id="PRLC01000008">
    <property type="protein sequence ID" value="RAW61979.1"/>
    <property type="molecule type" value="Genomic_DNA"/>
</dbReference>
<evidence type="ECO:0000256" key="1">
    <source>
        <dbReference type="SAM" id="Phobius"/>
    </source>
</evidence>